<sequence>MPSRKGGKDGAGAGTPWSGPDPVVEDCMPTTLPCPACFSHARAMTNRHGQGVGLSPPVAVSAPGAHS</sequence>
<dbReference type="EMBL" id="BAAATM010000018">
    <property type="protein sequence ID" value="GAA2550129.1"/>
    <property type="molecule type" value="Genomic_DNA"/>
</dbReference>
<evidence type="ECO:0000313" key="3">
    <source>
        <dbReference type="Proteomes" id="UP001501095"/>
    </source>
</evidence>
<evidence type="ECO:0000256" key="1">
    <source>
        <dbReference type="SAM" id="MobiDB-lite"/>
    </source>
</evidence>
<keyword evidence="3" id="KW-1185">Reference proteome</keyword>
<dbReference type="Proteomes" id="UP001501095">
    <property type="component" value="Unassembled WGS sequence"/>
</dbReference>
<proteinExistence type="predicted"/>
<name>A0ABN3NZ23_9ACTN</name>
<gene>
    <name evidence="2" type="ORF">GCM10010423_57970</name>
</gene>
<comment type="caution">
    <text evidence="2">The sequence shown here is derived from an EMBL/GenBank/DDBJ whole genome shotgun (WGS) entry which is preliminary data.</text>
</comment>
<feature type="region of interest" description="Disordered" evidence="1">
    <location>
        <begin position="1"/>
        <end position="24"/>
    </location>
</feature>
<organism evidence="2 3">
    <name type="scientific">Streptomyces levis</name>
    <dbReference type="NCBI Taxonomy" id="285566"/>
    <lineage>
        <taxon>Bacteria</taxon>
        <taxon>Bacillati</taxon>
        <taxon>Actinomycetota</taxon>
        <taxon>Actinomycetes</taxon>
        <taxon>Kitasatosporales</taxon>
        <taxon>Streptomycetaceae</taxon>
        <taxon>Streptomyces</taxon>
    </lineage>
</organism>
<accession>A0ABN3NZ23</accession>
<protein>
    <submittedName>
        <fullName evidence="2">Uncharacterized protein</fullName>
    </submittedName>
</protein>
<evidence type="ECO:0000313" key="2">
    <source>
        <dbReference type="EMBL" id="GAA2550129.1"/>
    </source>
</evidence>
<feature type="region of interest" description="Disordered" evidence="1">
    <location>
        <begin position="47"/>
        <end position="67"/>
    </location>
</feature>
<reference evidence="2 3" key="1">
    <citation type="journal article" date="2019" name="Int. J. Syst. Evol. Microbiol.">
        <title>The Global Catalogue of Microorganisms (GCM) 10K type strain sequencing project: providing services to taxonomists for standard genome sequencing and annotation.</title>
        <authorList>
            <consortium name="The Broad Institute Genomics Platform"/>
            <consortium name="The Broad Institute Genome Sequencing Center for Infectious Disease"/>
            <person name="Wu L."/>
            <person name="Ma J."/>
        </authorList>
    </citation>
    <scope>NUCLEOTIDE SEQUENCE [LARGE SCALE GENOMIC DNA]</scope>
    <source>
        <strain evidence="2 3">JCM 6924</strain>
    </source>
</reference>